<comment type="subcellular location">
    <subcellularLocation>
        <location evidence="1 9 10">Nucleus</location>
    </subcellularLocation>
</comment>
<proteinExistence type="inferred from homology"/>
<evidence type="ECO:0000256" key="9">
    <source>
        <dbReference type="PROSITE-ProRule" id="PRU00108"/>
    </source>
</evidence>
<accession>A0A8N4EW61</accession>
<dbReference type="AlphaFoldDB" id="A0A8N4EW61"/>
<dbReference type="PANTHER" id="PTHR45940">
    <property type="entry name" value="WUSCHEL-RELATED HOMEOBOX 1-RELATED"/>
    <property type="match status" value="1"/>
</dbReference>
<protein>
    <submittedName>
        <fullName evidence="14">WUSCHEL-related homeobox 5-like</fullName>
    </submittedName>
</protein>
<dbReference type="Pfam" id="PF00046">
    <property type="entry name" value="Homeodomain"/>
    <property type="match status" value="1"/>
</dbReference>
<keyword evidence="13" id="KW-1185">Reference proteome</keyword>
<keyword evidence="5 9" id="KW-0371">Homeobox</keyword>
<evidence type="ECO:0000256" key="6">
    <source>
        <dbReference type="ARBA" id="ARBA00023163"/>
    </source>
</evidence>
<evidence type="ECO:0000256" key="2">
    <source>
        <dbReference type="ARBA" id="ARBA00022473"/>
    </source>
</evidence>
<dbReference type="InterPro" id="IPR001356">
    <property type="entry name" value="HD"/>
</dbReference>
<dbReference type="Gene3D" id="1.10.10.60">
    <property type="entry name" value="Homeodomain-like"/>
    <property type="match status" value="1"/>
</dbReference>
<dbReference type="SUPFAM" id="SSF46689">
    <property type="entry name" value="Homeodomain-like"/>
    <property type="match status" value="1"/>
</dbReference>
<evidence type="ECO:0000256" key="4">
    <source>
        <dbReference type="ARBA" id="ARBA00023125"/>
    </source>
</evidence>
<dbReference type="GeneID" id="114914129"/>
<name>A0A8N4EW61_ELAGV</name>
<feature type="region of interest" description="Disordered" evidence="11">
    <location>
        <begin position="208"/>
        <end position="250"/>
    </location>
</feature>
<evidence type="ECO:0000259" key="12">
    <source>
        <dbReference type="PROSITE" id="PS50071"/>
    </source>
</evidence>
<dbReference type="GO" id="GO:0003700">
    <property type="term" value="F:DNA-binding transcription factor activity"/>
    <property type="evidence" value="ECO:0007669"/>
    <property type="project" value="InterPro"/>
</dbReference>
<dbReference type="FunFam" id="1.10.10.60:FF:000146">
    <property type="entry name" value="WUSCHEL-related homeobox 4"/>
    <property type="match status" value="1"/>
</dbReference>
<sequence>MEECKGSASASSPSLLGSRWSPTKEQIAMLEGFYRQGMRTPSAEQIQQITGMLREYGSIEGKNVFYWFQNHKARQRQKQKEESFAYYSRHLHLPAPQAPALSPPPPPTCTNVVRGPYYSTVPQVGGVGCHQPQFPSIFLPRAMNMNPRPEFQVSQERSPQACSNSPHRAYHYDHHATGTDRSDVGHANLNGPHETLQLFPLQPTGIWEERSSGSLNTASAGSESVDDGEEEVGGENQPPFDFFSAPKKPY</sequence>
<dbReference type="PROSITE" id="PS50071">
    <property type="entry name" value="HOMEOBOX_2"/>
    <property type="match status" value="1"/>
</dbReference>
<dbReference type="GO" id="GO:0003677">
    <property type="term" value="F:DNA binding"/>
    <property type="evidence" value="ECO:0007669"/>
    <property type="project" value="UniProtKB-UniRule"/>
</dbReference>
<keyword evidence="6" id="KW-0804">Transcription</keyword>
<dbReference type="RefSeq" id="XP_029120175.1">
    <property type="nucleotide sequence ID" value="XM_029264342.1"/>
</dbReference>
<dbReference type="PANTHER" id="PTHR45940:SF6">
    <property type="entry name" value="WUSCHEL-RELATED HOMEOBOX 2"/>
    <property type="match status" value="1"/>
</dbReference>
<evidence type="ECO:0000256" key="11">
    <source>
        <dbReference type="SAM" id="MobiDB-lite"/>
    </source>
</evidence>
<dbReference type="SMART" id="SM00389">
    <property type="entry name" value="HOX"/>
    <property type="match status" value="1"/>
</dbReference>
<feature type="DNA-binding region" description="Homeobox" evidence="9">
    <location>
        <begin position="21"/>
        <end position="79"/>
    </location>
</feature>
<gene>
    <name evidence="14" type="primary">LOC114914129</name>
</gene>
<evidence type="ECO:0000256" key="10">
    <source>
        <dbReference type="RuleBase" id="RU000682"/>
    </source>
</evidence>
<comment type="similarity">
    <text evidence="8">Belongs to the WUS homeobox family.</text>
</comment>
<dbReference type="GO" id="GO:0099402">
    <property type="term" value="P:plant organ development"/>
    <property type="evidence" value="ECO:0007669"/>
    <property type="project" value="InterPro"/>
</dbReference>
<dbReference type="CDD" id="cd00086">
    <property type="entry name" value="homeodomain"/>
    <property type="match status" value="1"/>
</dbReference>
<keyword evidence="7 9" id="KW-0539">Nucleus</keyword>
<feature type="compositionally biased region" description="Acidic residues" evidence="11">
    <location>
        <begin position="224"/>
        <end position="233"/>
    </location>
</feature>
<evidence type="ECO:0000256" key="7">
    <source>
        <dbReference type="ARBA" id="ARBA00023242"/>
    </source>
</evidence>
<evidence type="ECO:0000313" key="13">
    <source>
        <dbReference type="Proteomes" id="UP000504607"/>
    </source>
</evidence>
<reference evidence="14" key="1">
    <citation type="submission" date="2025-08" db="UniProtKB">
        <authorList>
            <consortium name="RefSeq"/>
        </authorList>
    </citation>
    <scope>IDENTIFICATION</scope>
</reference>
<evidence type="ECO:0000256" key="5">
    <source>
        <dbReference type="ARBA" id="ARBA00023155"/>
    </source>
</evidence>
<keyword evidence="2" id="KW-0217">Developmental protein</keyword>
<dbReference type="Proteomes" id="UP000504607">
    <property type="component" value="Chromosome 4"/>
</dbReference>
<keyword evidence="4 9" id="KW-0238">DNA-binding</keyword>
<dbReference type="InterPro" id="IPR009057">
    <property type="entry name" value="Homeodomain-like_sf"/>
</dbReference>
<organism evidence="13 14">
    <name type="scientific">Elaeis guineensis var. tenera</name>
    <name type="common">Oil palm</name>
    <dbReference type="NCBI Taxonomy" id="51953"/>
    <lineage>
        <taxon>Eukaryota</taxon>
        <taxon>Viridiplantae</taxon>
        <taxon>Streptophyta</taxon>
        <taxon>Embryophyta</taxon>
        <taxon>Tracheophyta</taxon>
        <taxon>Spermatophyta</taxon>
        <taxon>Magnoliopsida</taxon>
        <taxon>Liliopsida</taxon>
        <taxon>Arecaceae</taxon>
        <taxon>Arecoideae</taxon>
        <taxon>Cocoseae</taxon>
        <taxon>Elaeidinae</taxon>
        <taxon>Elaeis</taxon>
    </lineage>
</organism>
<evidence type="ECO:0000256" key="3">
    <source>
        <dbReference type="ARBA" id="ARBA00023015"/>
    </source>
</evidence>
<evidence type="ECO:0000256" key="8">
    <source>
        <dbReference type="ARBA" id="ARBA00024040"/>
    </source>
</evidence>
<dbReference type="OrthoDB" id="1896656at2759"/>
<dbReference type="InterPro" id="IPR044555">
    <property type="entry name" value="WUSCHEL-like"/>
</dbReference>
<keyword evidence="3" id="KW-0805">Transcription regulation</keyword>
<dbReference type="KEGG" id="egu:114914129"/>
<feature type="domain" description="Homeobox" evidence="12">
    <location>
        <begin position="19"/>
        <end position="78"/>
    </location>
</feature>
<evidence type="ECO:0000256" key="1">
    <source>
        <dbReference type="ARBA" id="ARBA00004123"/>
    </source>
</evidence>
<evidence type="ECO:0000313" key="14">
    <source>
        <dbReference type="RefSeq" id="XP_029120175.1"/>
    </source>
</evidence>
<dbReference type="GO" id="GO:0005634">
    <property type="term" value="C:nucleus"/>
    <property type="evidence" value="ECO:0007669"/>
    <property type="project" value="UniProtKB-SubCell"/>
</dbReference>